<evidence type="ECO:0000313" key="1">
    <source>
        <dbReference type="EMBL" id="OUE04531.1"/>
    </source>
</evidence>
<proteinExistence type="predicted"/>
<gene>
    <name evidence="1" type="ORF">CMMCAS07_06265</name>
</gene>
<comment type="caution">
    <text evidence="1">The sequence shown here is derived from an EMBL/GenBank/DDBJ whole genome shotgun (WGS) entry which is preliminary data.</text>
</comment>
<dbReference type="EMBL" id="MDHH01000001">
    <property type="protein sequence ID" value="OUE04531.1"/>
    <property type="molecule type" value="Genomic_DNA"/>
</dbReference>
<name>A0A251XM60_CLAMM</name>
<accession>A0A251XM60</accession>
<sequence length="52" mass="5805">MRGRFSYISLGWLAQTHVWTYNCAGLQPGPGALSLLTVRGISLTLRDPWITE</sequence>
<dbReference type="AlphaFoldDB" id="A0A251XM60"/>
<organism evidence="1 2">
    <name type="scientific">Clavibacter michiganensis subsp. michiganensis</name>
    <dbReference type="NCBI Taxonomy" id="33013"/>
    <lineage>
        <taxon>Bacteria</taxon>
        <taxon>Bacillati</taxon>
        <taxon>Actinomycetota</taxon>
        <taxon>Actinomycetes</taxon>
        <taxon>Micrococcales</taxon>
        <taxon>Microbacteriaceae</taxon>
        <taxon>Clavibacter</taxon>
    </lineage>
</organism>
<keyword evidence="2" id="KW-1185">Reference proteome</keyword>
<dbReference type="Proteomes" id="UP000195062">
    <property type="component" value="Unassembled WGS sequence"/>
</dbReference>
<reference evidence="1 2" key="1">
    <citation type="submission" date="2016-08" db="EMBL/GenBank/DDBJ databases">
        <title>Genome sequence of Clavibacter michiganensis subsp. michiganensis strain CASJ007.</title>
        <authorList>
            <person name="Thapa S.P."/>
            <person name="Coaker G."/>
        </authorList>
    </citation>
    <scope>NUCLEOTIDE SEQUENCE [LARGE SCALE GENOMIC DNA]</scope>
    <source>
        <strain evidence="1">CASJ007</strain>
    </source>
</reference>
<protein>
    <submittedName>
        <fullName evidence="1">Uncharacterized protein</fullName>
    </submittedName>
</protein>
<evidence type="ECO:0000313" key="2">
    <source>
        <dbReference type="Proteomes" id="UP000195062"/>
    </source>
</evidence>